<protein>
    <submittedName>
        <fullName evidence="2">Uncharacterized protein</fullName>
    </submittedName>
</protein>
<feature type="transmembrane region" description="Helical" evidence="1">
    <location>
        <begin position="177"/>
        <end position="197"/>
    </location>
</feature>
<sequence>MSSLFLQGLVFSGLATGILAFLAWWLYFSPLKQLEKSGASAEAQSRDSIASSPRLFQTLALLVGISALLICVGGYWDLSEHVVTGIVPGGEDFLWPPHLMIYAGFLFAFLVAVGGLSALAIPNLRAGVIDPRRWVRSNPYVGATVLVAGYGIFSIPGDAIWHELYGIDLTAWSPPHILIAISSATLPVFAAGLLIGGRNRGVPSRSKTETRGRRRLLLISGIAEKPARHPLGERLSRPDWRSFVNLLYLAMALCVFLIIGASEWEMDEVRGYVAQRPVWLYPTIIGVSAFFLSVLARRIAPGPWTATAFALFYFGLRIAATSFADVVSGTMPRLTLVFILGAVLLDLTCQWMDRFGFKPGDWQVRLAASGAFMVGYTVVAQPTIEFLFLSYLPHFTVPDHFLTALFVFLLSAALYPVPMALGSWLRNSGREETATQQDFAEALTVPAKG</sequence>
<evidence type="ECO:0000256" key="1">
    <source>
        <dbReference type="SAM" id="Phobius"/>
    </source>
</evidence>
<feature type="transmembrane region" description="Helical" evidence="1">
    <location>
        <begin position="243"/>
        <end position="259"/>
    </location>
</feature>
<keyword evidence="1" id="KW-1133">Transmembrane helix</keyword>
<feature type="transmembrane region" description="Helical" evidence="1">
    <location>
        <begin position="308"/>
        <end position="328"/>
    </location>
</feature>
<feature type="transmembrane region" description="Helical" evidence="1">
    <location>
        <begin position="55"/>
        <end position="76"/>
    </location>
</feature>
<dbReference type="AlphaFoldDB" id="A0A6B0YQE2"/>
<feature type="transmembrane region" description="Helical" evidence="1">
    <location>
        <begin position="140"/>
        <end position="157"/>
    </location>
</feature>
<keyword evidence="1" id="KW-0472">Membrane</keyword>
<keyword evidence="1" id="KW-0812">Transmembrane</keyword>
<feature type="transmembrane region" description="Helical" evidence="1">
    <location>
        <begin position="364"/>
        <end position="389"/>
    </location>
</feature>
<dbReference type="EMBL" id="VXRG01000021">
    <property type="protein sequence ID" value="MXY92179.1"/>
    <property type="molecule type" value="Genomic_DNA"/>
</dbReference>
<feature type="transmembrane region" description="Helical" evidence="1">
    <location>
        <begin position="99"/>
        <end position="119"/>
    </location>
</feature>
<accession>A0A6B0YQE2</accession>
<feature type="transmembrane region" description="Helical" evidence="1">
    <location>
        <begin position="401"/>
        <end position="421"/>
    </location>
</feature>
<feature type="transmembrane region" description="Helical" evidence="1">
    <location>
        <begin position="6"/>
        <end position="27"/>
    </location>
</feature>
<proteinExistence type="predicted"/>
<name>A0A6B0YQE2_9CHLR</name>
<reference evidence="2" key="1">
    <citation type="submission" date="2019-09" db="EMBL/GenBank/DDBJ databases">
        <title>Characterisation of the sponge microbiome using genome-centric metagenomics.</title>
        <authorList>
            <person name="Engelberts J.P."/>
            <person name="Robbins S.J."/>
            <person name="De Goeij J.M."/>
            <person name="Aranda M."/>
            <person name="Bell S.C."/>
            <person name="Webster N.S."/>
        </authorList>
    </citation>
    <scope>NUCLEOTIDE SEQUENCE</scope>
    <source>
        <strain evidence="2">SB0664_bin_27</strain>
    </source>
</reference>
<evidence type="ECO:0000313" key="2">
    <source>
        <dbReference type="EMBL" id="MXY92179.1"/>
    </source>
</evidence>
<comment type="caution">
    <text evidence="2">The sequence shown here is derived from an EMBL/GenBank/DDBJ whole genome shotgun (WGS) entry which is preliminary data.</text>
</comment>
<gene>
    <name evidence="2" type="ORF">F4Y42_01890</name>
</gene>
<feature type="transmembrane region" description="Helical" evidence="1">
    <location>
        <begin position="334"/>
        <end position="352"/>
    </location>
</feature>
<feature type="transmembrane region" description="Helical" evidence="1">
    <location>
        <begin position="279"/>
        <end position="296"/>
    </location>
</feature>
<organism evidence="2">
    <name type="scientific">Caldilineaceae bacterium SB0664_bin_27</name>
    <dbReference type="NCBI Taxonomy" id="2605260"/>
    <lineage>
        <taxon>Bacteria</taxon>
        <taxon>Bacillati</taxon>
        <taxon>Chloroflexota</taxon>
        <taxon>Caldilineae</taxon>
        <taxon>Caldilineales</taxon>
        <taxon>Caldilineaceae</taxon>
    </lineage>
</organism>